<name>A0AAJ8BUH9_ASPNG</name>
<dbReference type="GeneID" id="84590509"/>
<dbReference type="KEGG" id="ang:An02g12340"/>
<reference evidence="1" key="1">
    <citation type="submission" date="2025-02" db="EMBL/GenBank/DDBJ databases">
        <authorList>
            <consortium name="NCBI Genome Project"/>
        </authorList>
    </citation>
    <scope>NUCLEOTIDE SEQUENCE</scope>
</reference>
<protein>
    <submittedName>
        <fullName evidence="1">Uncharacterized protein</fullName>
    </submittedName>
</protein>
<accession>A0AAJ8BUH9</accession>
<gene>
    <name evidence="1" type="ORF">An02g12340</name>
</gene>
<dbReference type="RefSeq" id="XP_059603524.1">
    <property type="nucleotide sequence ID" value="XM_059746679.1"/>
</dbReference>
<sequence length="90" mass="10027">MDCWESLAPKLDVRNGDTSRDGSGGALVANQAELLHGDRRGRLEKASDSLDVKSREGIRVCQSNEGKNWGWRADWCLALTIRAFPTLVWL</sequence>
<proteinExistence type="predicted"/>
<dbReference type="AlphaFoldDB" id="A0AAJ8BUH9"/>
<organism evidence="1">
    <name type="scientific">Aspergillus niger</name>
    <dbReference type="NCBI Taxonomy" id="5061"/>
    <lineage>
        <taxon>Eukaryota</taxon>
        <taxon>Fungi</taxon>
        <taxon>Dikarya</taxon>
        <taxon>Ascomycota</taxon>
        <taxon>Pezizomycotina</taxon>
        <taxon>Eurotiomycetes</taxon>
        <taxon>Eurotiomycetidae</taxon>
        <taxon>Eurotiales</taxon>
        <taxon>Aspergillaceae</taxon>
        <taxon>Aspergillus</taxon>
        <taxon>Aspergillus subgen. Circumdati</taxon>
    </lineage>
</organism>
<evidence type="ECO:0000313" key="1">
    <source>
        <dbReference type="RefSeq" id="XP_059603524.1"/>
    </source>
</evidence>
<reference evidence="1" key="2">
    <citation type="submission" date="2025-08" db="UniProtKB">
        <authorList>
            <consortium name="RefSeq"/>
        </authorList>
    </citation>
    <scope>IDENTIFICATION</scope>
</reference>
<dbReference type="VEuPathDB" id="FungiDB:An02g12340"/>